<dbReference type="EMBL" id="UPXX01000032">
    <property type="protein sequence ID" value="VBB47802.1"/>
    <property type="molecule type" value="Genomic_DNA"/>
</dbReference>
<proteinExistence type="predicted"/>
<organism evidence="2">
    <name type="scientific">Uncultured Desulfatiglans sp</name>
    <dbReference type="NCBI Taxonomy" id="1748965"/>
    <lineage>
        <taxon>Bacteria</taxon>
        <taxon>Pseudomonadati</taxon>
        <taxon>Thermodesulfobacteriota</taxon>
        <taxon>Desulfobacteria</taxon>
        <taxon>Desulfatiglandales</taxon>
        <taxon>Desulfatiglandaceae</taxon>
        <taxon>Desulfatiglans</taxon>
        <taxon>environmental samples</taxon>
    </lineage>
</organism>
<feature type="region of interest" description="Disordered" evidence="1">
    <location>
        <begin position="12"/>
        <end position="56"/>
    </location>
</feature>
<evidence type="ECO:0000256" key="1">
    <source>
        <dbReference type="SAM" id="MobiDB-lite"/>
    </source>
</evidence>
<protein>
    <submittedName>
        <fullName evidence="2">Uncharacterized protein</fullName>
    </submittedName>
</protein>
<reference evidence="2" key="1">
    <citation type="submission" date="2018-07" db="EMBL/GenBank/DDBJ databases">
        <authorList>
            <consortium name="Genoscope - CEA"/>
            <person name="William W."/>
        </authorList>
    </citation>
    <scope>NUCLEOTIDE SEQUENCE</scope>
    <source>
        <strain evidence="2">IK1</strain>
    </source>
</reference>
<evidence type="ECO:0000313" key="2">
    <source>
        <dbReference type="EMBL" id="VBB47802.1"/>
    </source>
</evidence>
<accession>A0A653AI95</accession>
<dbReference type="AlphaFoldDB" id="A0A653AI95"/>
<feature type="region of interest" description="Disordered" evidence="1">
    <location>
        <begin position="165"/>
        <end position="185"/>
    </location>
</feature>
<gene>
    <name evidence="2" type="ORF">TRIP_B50597</name>
</gene>
<sequence length="185" mass="20174">MIRRDAQIFESATEARRHGGLQESSGSKPAAGLAKAPEIGGGIEGKVLQGPRNNGSPRRMVGIATLSVIGREPVMDNRFHIGIHRNSENLHLRLEGDFDKNSACELLHTLQRLGCGSRQVFIHTTCLGHIDPFGRDLFLHHLGDINTRSLNLRFTGEYAAQIAPERTAHSDGNESSGTGGFSIWK</sequence>
<name>A0A653AI95_UNCDX</name>